<dbReference type="Proteomes" id="UP000426265">
    <property type="component" value="Unassembled WGS sequence"/>
</dbReference>
<dbReference type="InterPro" id="IPR036047">
    <property type="entry name" value="F-box-like_dom_sf"/>
</dbReference>
<protein>
    <recommendedName>
        <fullName evidence="1">F-box domain-containing protein</fullName>
    </recommendedName>
</protein>
<dbReference type="InterPro" id="IPR017451">
    <property type="entry name" value="F-box-assoc_interact_dom"/>
</dbReference>
<proteinExistence type="predicted"/>
<dbReference type="RefSeq" id="NP_001330054.1">
    <property type="nucleotide sequence ID" value="NM_001345423.1"/>
</dbReference>
<dbReference type="PANTHER" id="PTHR31672">
    <property type="entry name" value="BNACNNG10540D PROTEIN"/>
    <property type="match status" value="1"/>
</dbReference>
<dbReference type="SUPFAM" id="SSF81383">
    <property type="entry name" value="F-box domain"/>
    <property type="match status" value="1"/>
</dbReference>
<evidence type="ECO:0000313" key="2">
    <source>
        <dbReference type="EMBL" id="VYS70982.1"/>
    </source>
</evidence>
<dbReference type="Pfam" id="PF00646">
    <property type="entry name" value="F-box"/>
    <property type="match status" value="1"/>
</dbReference>
<dbReference type="EMBL" id="CACRSJ010000110">
    <property type="protein sequence ID" value="VYS70982.1"/>
    <property type="molecule type" value="Genomic_DNA"/>
</dbReference>
<dbReference type="Pfam" id="PF07734">
    <property type="entry name" value="FBA_1"/>
    <property type="match status" value="1"/>
</dbReference>
<evidence type="ECO:0000259" key="1">
    <source>
        <dbReference type="SMART" id="SM00256"/>
    </source>
</evidence>
<gene>
    <name evidence="2" type="ORF">AN1_LOCUS26360</name>
</gene>
<reference evidence="2 3" key="1">
    <citation type="submission" date="2019-11" db="EMBL/GenBank/DDBJ databases">
        <authorList>
            <person name="Jiao W.-B."/>
            <person name="Schneeberger K."/>
        </authorList>
    </citation>
    <scope>NUCLEOTIDE SEQUENCE [LARGE SCALE GENOMIC DNA]</scope>
    <source>
        <strain evidence="3">cv. An-1</strain>
    </source>
</reference>
<dbReference type="KEGG" id="ath:AT5G60560"/>
<dbReference type="InterPro" id="IPR050796">
    <property type="entry name" value="SCF_F-box_component"/>
</dbReference>
<dbReference type="SUPFAM" id="SSF50965">
    <property type="entry name" value="Galactose oxidase, central domain"/>
    <property type="match status" value="1"/>
</dbReference>
<dbReference type="PANTHER" id="PTHR31672:SF13">
    <property type="entry name" value="F-BOX PROTEIN CPR30-LIKE"/>
    <property type="match status" value="1"/>
</dbReference>
<dbReference type="InterPro" id="IPR006527">
    <property type="entry name" value="F-box-assoc_dom_typ1"/>
</dbReference>
<feature type="domain" description="F-box" evidence="1">
    <location>
        <begin position="7"/>
        <end position="47"/>
    </location>
</feature>
<dbReference type="InterPro" id="IPR001810">
    <property type="entry name" value="F-box_dom"/>
</dbReference>
<accession>A0A654GCS3</accession>
<name>A0A654GCS3_ARATH</name>
<evidence type="ECO:0000313" key="3">
    <source>
        <dbReference type="Proteomes" id="UP000426265"/>
    </source>
</evidence>
<organism evidence="2 3">
    <name type="scientific">Arabidopsis thaliana</name>
    <name type="common">Mouse-ear cress</name>
    <dbReference type="NCBI Taxonomy" id="3702"/>
    <lineage>
        <taxon>Eukaryota</taxon>
        <taxon>Viridiplantae</taxon>
        <taxon>Streptophyta</taxon>
        <taxon>Embryophyta</taxon>
        <taxon>Tracheophyta</taxon>
        <taxon>Spermatophyta</taxon>
        <taxon>Magnoliopsida</taxon>
        <taxon>eudicotyledons</taxon>
        <taxon>Gunneridae</taxon>
        <taxon>Pentapetalae</taxon>
        <taxon>rosids</taxon>
        <taxon>malvids</taxon>
        <taxon>Brassicales</taxon>
        <taxon>Brassicaceae</taxon>
        <taxon>Camelineae</taxon>
        <taxon>Arabidopsis</taxon>
    </lineage>
</organism>
<sequence>MTMMSDLSEDLVEEILCRVSITSLGAVRSTCKGWYVLSKTRVLCKAETKHQFLGFMKKNYKLCSMRFDLHGNFNEEGGEEFMNPSIKKSGNLLDQLDICKVFQCDGLLLCVTKEENTRLVVWNPYSGQIRWIKCNNSYHRYEGYAIGYNNNRKHKILRFSDMSFSTYKIYDFISNSWRVLDIAPNWHINPDQRGASLKGNTYFFAREKREDEEDEDILWQPVEYLLCFDFTTENFGQLHPLPFEQYIDDAGALSSFGEEKLAALFQSFASSVVEIWVTSMIEANAVSWIPFLKVDMKPHCSFRFRLPFDGGSFFIDEEKKVAVVIHVDVVAESEMNRYEDVAYIIGENGYVKKVCLVEAVNQGGSLNLSKRSCCNYPHVCCSSYVPSLAQINQSVEFENEREEEEAN</sequence>
<dbReference type="NCBIfam" id="TIGR01640">
    <property type="entry name" value="F_box_assoc_1"/>
    <property type="match status" value="1"/>
</dbReference>
<dbReference type="AlphaFoldDB" id="A0A654GCS3"/>
<dbReference type="SMART" id="SM00256">
    <property type="entry name" value="FBOX"/>
    <property type="match status" value="1"/>
</dbReference>
<dbReference type="ExpressionAtlas" id="A0A654GCS3">
    <property type="expression patterns" value="baseline"/>
</dbReference>
<dbReference type="InterPro" id="IPR011043">
    <property type="entry name" value="Gal_Oxase/kelch_b-propeller"/>
</dbReference>